<accession>S4XIE1</accession>
<comment type="similarity">
    <text evidence="2">Belongs to the bacterial solute-binding protein 8 family.</text>
</comment>
<protein>
    <recommendedName>
        <fullName evidence="5">Fe/B12 periplasmic-binding domain-containing protein</fullName>
    </recommendedName>
</protein>
<dbReference type="OrthoDB" id="1846031at2"/>
<dbReference type="Proteomes" id="UP000014809">
    <property type="component" value="Chromosome"/>
</dbReference>
<dbReference type="InterPro" id="IPR002491">
    <property type="entry name" value="ABC_transptr_periplasmic_BD"/>
</dbReference>
<dbReference type="GO" id="GO:0030288">
    <property type="term" value="C:outer membrane-bounded periplasmic space"/>
    <property type="evidence" value="ECO:0007669"/>
    <property type="project" value="TreeGrafter"/>
</dbReference>
<evidence type="ECO:0000313" key="7">
    <source>
        <dbReference type="Proteomes" id="UP000014809"/>
    </source>
</evidence>
<dbReference type="PROSITE" id="PS51257">
    <property type="entry name" value="PROKAR_LIPOPROTEIN"/>
    <property type="match status" value="1"/>
</dbReference>
<comment type="subcellular location">
    <subcellularLocation>
        <location evidence="1">Cell envelope</location>
    </subcellularLocation>
</comment>
<name>S4XIE1_9CORY</name>
<dbReference type="PANTHER" id="PTHR30532">
    <property type="entry name" value="IRON III DICITRATE-BINDING PERIPLASMIC PROTEIN"/>
    <property type="match status" value="1"/>
</dbReference>
<evidence type="ECO:0000256" key="1">
    <source>
        <dbReference type="ARBA" id="ARBA00004196"/>
    </source>
</evidence>
<dbReference type="GO" id="GO:1901678">
    <property type="term" value="P:iron coordination entity transport"/>
    <property type="evidence" value="ECO:0007669"/>
    <property type="project" value="UniProtKB-ARBA"/>
</dbReference>
<keyword evidence="7" id="KW-1185">Reference proteome</keyword>
<sequence>MTRYPVARPRHPLSTVTLSLGLAGVLSVGLTACGSDDDGSGDGAMDTVTLTNAFEDAEYPVDPERVVVTASALDNVLALGITPTAVVMTAQDEDAPWRTGLLDDVDRITVATYGDIDVEQIAAADPDVIIGDIYWIDSQEEYDRLSDIAPTLNGPSQDPTEATWKERLTQLGELYGRPEDAQQIIDDDAARVAQAREDMPGLAGKTGWVGRDQGDGKIGTSPDPAEASNSFLYDLGMTLPADIEGKQPNAAGGAYVVGPENYDEFAADFSVIYAADGIASLESRPTFAALPQVTNGTMVSDNYAVVIGLAQPSSLVRAWALDQLGPTLEKVAAL</sequence>
<evidence type="ECO:0000256" key="3">
    <source>
        <dbReference type="ARBA" id="ARBA00022448"/>
    </source>
</evidence>
<dbReference type="HOGENOM" id="CLU_038034_1_0_11"/>
<evidence type="ECO:0000259" key="5">
    <source>
        <dbReference type="PROSITE" id="PS50983"/>
    </source>
</evidence>
<dbReference type="PROSITE" id="PS50983">
    <property type="entry name" value="FE_B12_PBP"/>
    <property type="match status" value="1"/>
</dbReference>
<dbReference type="PANTHER" id="PTHR30532:SF24">
    <property type="entry name" value="FERRIC ENTEROBACTIN-BINDING PERIPLASMIC PROTEIN FEPB"/>
    <property type="match status" value="1"/>
</dbReference>
<dbReference type="AlphaFoldDB" id="S4XIE1"/>
<dbReference type="EMBL" id="CP003696">
    <property type="protein sequence ID" value="AGP31445.1"/>
    <property type="molecule type" value="Genomic_DNA"/>
</dbReference>
<keyword evidence="4" id="KW-0732">Signal</keyword>
<proteinExistence type="inferred from homology"/>
<dbReference type="Pfam" id="PF01497">
    <property type="entry name" value="Peripla_BP_2"/>
    <property type="match status" value="1"/>
</dbReference>
<gene>
    <name evidence="6" type="ORF">A606_09020</name>
</gene>
<dbReference type="Gene3D" id="3.40.50.1980">
    <property type="entry name" value="Nitrogenase molybdenum iron protein domain"/>
    <property type="match status" value="2"/>
</dbReference>
<reference evidence="6 7" key="1">
    <citation type="submission" date="2012-06" db="EMBL/GenBank/DDBJ databases">
        <title>Complete genome sequence of Corynebacterium terpenotabidum Y-11 (=DSM 44721).</title>
        <authorList>
            <person name="Ruckert C."/>
            <person name="Albersmeier A."/>
            <person name="Al-Dilaimi A."/>
            <person name="Szczepanowski R."/>
            <person name="Kalinowski J."/>
        </authorList>
    </citation>
    <scope>NUCLEOTIDE SEQUENCE [LARGE SCALE GENOMIC DNA]</scope>
    <source>
        <strain evidence="6 7">Y-11</strain>
    </source>
</reference>
<dbReference type="RefSeq" id="WP_020441801.1">
    <property type="nucleotide sequence ID" value="NC_021663.1"/>
</dbReference>
<dbReference type="eggNOG" id="COG0614">
    <property type="taxonomic scope" value="Bacteria"/>
</dbReference>
<dbReference type="InterPro" id="IPR051313">
    <property type="entry name" value="Bact_iron-sidero_bind"/>
</dbReference>
<feature type="domain" description="Fe/B12 periplasmic-binding" evidence="5">
    <location>
        <begin position="64"/>
        <end position="332"/>
    </location>
</feature>
<organism evidence="6 7">
    <name type="scientific">Corynebacterium terpenotabidum Y-11</name>
    <dbReference type="NCBI Taxonomy" id="1200352"/>
    <lineage>
        <taxon>Bacteria</taxon>
        <taxon>Bacillati</taxon>
        <taxon>Actinomycetota</taxon>
        <taxon>Actinomycetes</taxon>
        <taxon>Mycobacteriales</taxon>
        <taxon>Corynebacteriaceae</taxon>
        <taxon>Corynebacterium</taxon>
    </lineage>
</organism>
<dbReference type="STRING" id="1200352.A606_09020"/>
<evidence type="ECO:0000256" key="2">
    <source>
        <dbReference type="ARBA" id="ARBA00008814"/>
    </source>
</evidence>
<dbReference type="KEGG" id="cter:A606_09020"/>
<dbReference type="SUPFAM" id="SSF53807">
    <property type="entry name" value="Helical backbone' metal receptor"/>
    <property type="match status" value="1"/>
</dbReference>
<evidence type="ECO:0000313" key="6">
    <source>
        <dbReference type="EMBL" id="AGP31445.1"/>
    </source>
</evidence>
<keyword evidence="3" id="KW-0813">Transport</keyword>
<dbReference type="PATRIC" id="fig|1200352.3.peg.1834"/>
<evidence type="ECO:0000256" key="4">
    <source>
        <dbReference type="ARBA" id="ARBA00022729"/>
    </source>
</evidence>